<evidence type="ECO:0000313" key="2">
    <source>
        <dbReference type="Proteomes" id="UP001153678"/>
    </source>
</evidence>
<dbReference type="Proteomes" id="UP001153678">
    <property type="component" value="Unassembled WGS sequence"/>
</dbReference>
<name>A0A9W4SKA1_9GLOM</name>
<accession>A0A9W4SKA1</accession>
<dbReference type="InterPro" id="IPR036691">
    <property type="entry name" value="Endo/exonu/phosph_ase_sf"/>
</dbReference>
<proteinExistence type="predicted"/>
<feature type="non-terminal residue" evidence="1">
    <location>
        <position position="1"/>
    </location>
</feature>
<evidence type="ECO:0000313" key="1">
    <source>
        <dbReference type="EMBL" id="CAI2171393.1"/>
    </source>
</evidence>
<comment type="caution">
    <text evidence="1">The sequence shown here is derived from an EMBL/GenBank/DDBJ whole genome shotgun (WGS) entry which is preliminary data.</text>
</comment>
<dbReference type="EMBL" id="CAMKVN010000816">
    <property type="protein sequence ID" value="CAI2171393.1"/>
    <property type="molecule type" value="Genomic_DNA"/>
</dbReference>
<dbReference type="SUPFAM" id="SSF56219">
    <property type="entry name" value="DNase I-like"/>
    <property type="match status" value="1"/>
</dbReference>
<organism evidence="1 2">
    <name type="scientific">Funneliformis geosporum</name>
    <dbReference type="NCBI Taxonomy" id="1117311"/>
    <lineage>
        <taxon>Eukaryota</taxon>
        <taxon>Fungi</taxon>
        <taxon>Fungi incertae sedis</taxon>
        <taxon>Mucoromycota</taxon>
        <taxon>Glomeromycotina</taxon>
        <taxon>Glomeromycetes</taxon>
        <taxon>Glomerales</taxon>
        <taxon>Glomeraceae</taxon>
        <taxon>Funneliformis</taxon>
    </lineage>
</organism>
<sequence length="75" mass="8714">LRVNYPTFQSHNATLRIDYVWSSVDIASYLLTCATVDVPSIQSDHSIVILKCENFLDIKSNKRKIPKKRFSIWTK</sequence>
<keyword evidence="2" id="KW-1185">Reference proteome</keyword>
<dbReference type="AlphaFoldDB" id="A0A9W4SKA1"/>
<gene>
    <name evidence="1" type="ORF">FWILDA_LOCUS5057</name>
</gene>
<reference evidence="1" key="1">
    <citation type="submission" date="2022-08" db="EMBL/GenBank/DDBJ databases">
        <authorList>
            <person name="Kallberg Y."/>
            <person name="Tangrot J."/>
            <person name="Rosling A."/>
        </authorList>
    </citation>
    <scope>NUCLEOTIDE SEQUENCE</scope>
    <source>
        <strain evidence="1">Wild A</strain>
    </source>
</reference>
<protein>
    <submittedName>
        <fullName evidence="1">18374_t:CDS:1</fullName>
    </submittedName>
</protein>